<accession>A0A3T0TUM8</accession>
<keyword evidence="1" id="KW-1133">Transmembrane helix</keyword>
<dbReference type="RefSeq" id="WP_116171433.1">
    <property type="nucleotide sequence ID" value="NZ_CP033058.2"/>
</dbReference>
<sequence>MTESSIRIVWVIFLLLSVISAVSLIGYFAYRARIKTSNKNGFSNFLVDTEKERIRINIHIKEVWTQPSFIKKVNFAHNKWRKLDDFLSLLDNKSKAMFISAIKNKELVGINTIIAHNKKSFVNTKVNITINSFENNLVYFTLNWIENDAREDRVFESININTDYLLDRSSEYLAYCFILNIKEIGNVNNFVSLFKLNCVKKKMYNIKVFLDWNKLFFVVPFSKIMEKRASQYIKNFAKWSLLYKHLFIKSFCFKHTLLIKREVNTYQTLFDYIKANNFILTDNCFLTDKIYEDISFLTFKEKYEYVLSEINNSYSVDLKKINIFNFEDKKFKINLMRTDLKFDVLNIKSDFELSSLDLYKNLYLNVFNNPDEFQLNGKLLFINDFIFNLIENKKIENCLLNFKSFQPIISANSEKSIFRAKKKIEIIQKNNANVGVGLKISKINNDLISLINSWIKIIWVDKSFVDKLNNPEVLLYISMIYRKARQYNILIFFEGLDIKNYRKVLQTDDLELYYTKQSI</sequence>
<evidence type="ECO:0008006" key="4">
    <source>
        <dbReference type="Google" id="ProtNLM"/>
    </source>
</evidence>
<keyword evidence="1" id="KW-0812">Transmembrane</keyword>
<evidence type="ECO:0000313" key="2">
    <source>
        <dbReference type="EMBL" id="AZZ65744.1"/>
    </source>
</evidence>
<dbReference type="OrthoDB" id="394965at2"/>
<reference evidence="2" key="1">
    <citation type="submission" date="2019-03" db="EMBL/GenBank/DDBJ databases">
        <title>Draft Sequence and Annotation of the Mycoplasma phocicerebrale Strain 1049T Genome.</title>
        <authorList>
            <person name="Frasca S.Jr."/>
            <person name="Kutish G.F."/>
            <person name="Castellanos Gell J."/>
            <person name="Michaels D.L."/>
            <person name="Brown D.R."/>
        </authorList>
    </citation>
    <scope>NUCLEOTIDE SEQUENCE</scope>
    <source>
        <strain evidence="2">1049</strain>
    </source>
</reference>
<proteinExistence type="predicted"/>
<keyword evidence="1" id="KW-0472">Membrane</keyword>
<organism evidence="2 3">
    <name type="scientific">Metamycoplasma phocicerebrale</name>
    <dbReference type="NCBI Taxonomy" id="142649"/>
    <lineage>
        <taxon>Bacteria</taxon>
        <taxon>Bacillati</taxon>
        <taxon>Mycoplasmatota</taxon>
        <taxon>Mycoplasmoidales</taxon>
        <taxon>Metamycoplasmataceae</taxon>
        <taxon>Metamycoplasma</taxon>
    </lineage>
</organism>
<name>A0A3T0TUM8_9BACT</name>
<dbReference type="AlphaFoldDB" id="A0A3T0TUM8"/>
<dbReference type="Proteomes" id="UP000256585">
    <property type="component" value="Chromosome"/>
</dbReference>
<dbReference type="NCBIfam" id="NF045955">
    <property type="entry name" value="MHO_4530_fam"/>
    <property type="match status" value="1"/>
</dbReference>
<gene>
    <name evidence="2" type="ORF">DMC14_003060</name>
</gene>
<dbReference type="EMBL" id="CP033058">
    <property type="protein sequence ID" value="AZZ65744.1"/>
    <property type="molecule type" value="Genomic_DNA"/>
</dbReference>
<evidence type="ECO:0000313" key="3">
    <source>
        <dbReference type="Proteomes" id="UP000256585"/>
    </source>
</evidence>
<protein>
    <recommendedName>
        <fullName evidence="4">EAL domain-containing protein</fullName>
    </recommendedName>
</protein>
<evidence type="ECO:0000256" key="1">
    <source>
        <dbReference type="SAM" id="Phobius"/>
    </source>
</evidence>
<keyword evidence="3" id="KW-1185">Reference proteome</keyword>
<feature type="transmembrane region" description="Helical" evidence="1">
    <location>
        <begin position="6"/>
        <end position="30"/>
    </location>
</feature>
<dbReference type="KEGG" id="mphc:DMC14_003060"/>